<dbReference type="GO" id="GO:0016616">
    <property type="term" value="F:oxidoreductase activity, acting on the CH-OH group of donors, NAD or NADP as acceptor"/>
    <property type="evidence" value="ECO:0007669"/>
    <property type="project" value="TreeGrafter"/>
</dbReference>
<dbReference type="PRINTS" id="PR00081">
    <property type="entry name" value="GDHRDH"/>
</dbReference>
<dbReference type="Gene3D" id="3.40.50.720">
    <property type="entry name" value="NAD(P)-binding Rossmann-like Domain"/>
    <property type="match status" value="1"/>
</dbReference>
<comment type="similarity">
    <text evidence="1">Belongs to the short-chain dehydrogenases/reductases (SDR) family.</text>
</comment>
<dbReference type="PRINTS" id="PR00080">
    <property type="entry name" value="SDRFAMILY"/>
</dbReference>
<keyword evidence="4" id="KW-1185">Reference proteome</keyword>
<gene>
    <name evidence="3" type="ORF">AGR7A_pAt30123</name>
</gene>
<evidence type="ECO:0000313" key="3">
    <source>
        <dbReference type="EMBL" id="CVI64075.1"/>
    </source>
</evidence>
<evidence type="ECO:0000313" key="4">
    <source>
        <dbReference type="Proteomes" id="UP000192140"/>
    </source>
</evidence>
<dbReference type="PANTHER" id="PTHR42760:SF115">
    <property type="entry name" value="3-OXOACYL-[ACYL-CARRIER-PROTEIN] REDUCTASE FABG"/>
    <property type="match status" value="1"/>
</dbReference>
<dbReference type="NCBIfam" id="NF005559">
    <property type="entry name" value="PRK07231.1"/>
    <property type="match status" value="1"/>
</dbReference>
<dbReference type="RefSeq" id="WP_080855355.1">
    <property type="nucleotide sequence ID" value="NZ_LT009777.1"/>
</dbReference>
<dbReference type="PANTHER" id="PTHR42760">
    <property type="entry name" value="SHORT-CHAIN DEHYDROGENASES/REDUCTASES FAMILY MEMBER"/>
    <property type="match status" value="1"/>
</dbReference>
<name>A0A1S7UB86_9HYPH</name>
<sequence length="269" mass="28374">MSKRLEGRVAVVAGAGSIASGMSNGRASSITYAREGAKVVAVDLNEASAEETRKMIIDEGGECVAFAADMSNSSDVQVMVDFAVKSFGTIDLLHNNIGIVKTGGALDTSEEDWDRIVSVNLKSMFLGCKYVIPVMEQQKRGVIINVGSMAALRWTGAPMLAYATTKAAVPSFTRTIAMQFAGSGIRANCIHPGVIDTPLNNATAASYGETFKVDMAALRARREATIPLGKYGTAWDIANAALFLASDESQYITGTELVVDGGFIQRSGG</sequence>
<evidence type="ECO:0000256" key="1">
    <source>
        <dbReference type="ARBA" id="ARBA00006484"/>
    </source>
</evidence>
<dbReference type="CDD" id="cd05233">
    <property type="entry name" value="SDR_c"/>
    <property type="match status" value="1"/>
</dbReference>
<protein>
    <submittedName>
        <fullName evidence="3">Short-chain dehydrogenase/reductase SDR</fullName>
    </submittedName>
</protein>
<dbReference type="AlphaFoldDB" id="A0A1S7UB86"/>
<dbReference type="Proteomes" id="UP000192140">
    <property type="component" value="Unassembled WGS sequence"/>
</dbReference>
<dbReference type="InterPro" id="IPR002347">
    <property type="entry name" value="SDR_fam"/>
</dbReference>
<comment type="caution">
    <text evidence="3">The sequence shown here is derived from an EMBL/GenBank/DDBJ whole genome shotgun (WGS) entry which is preliminary data.</text>
</comment>
<dbReference type="InterPro" id="IPR036291">
    <property type="entry name" value="NAD(P)-bd_dom_sf"/>
</dbReference>
<keyword evidence="2" id="KW-0560">Oxidoreductase</keyword>
<evidence type="ECO:0000256" key="2">
    <source>
        <dbReference type="ARBA" id="ARBA00023002"/>
    </source>
</evidence>
<dbReference type="SUPFAM" id="SSF51735">
    <property type="entry name" value="NAD(P)-binding Rossmann-fold domains"/>
    <property type="match status" value="1"/>
</dbReference>
<accession>A0A1S7UB86</accession>
<organism evidence="3 4">
    <name type="scientific">Agrobacterium deltaense NCPPB 1641</name>
    <dbReference type="NCBI Taxonomy" id="1183425"/>
    <lineage>
        <taxon>Bacteria</taxon>
        <taxon>Pseudomonadati</taxon>
        <taxon>Pseudomonadota</taxon>
        <taxon>Alphaproteobacteria</taxon>
        <taxon>Hyphomicrobiales</taxon>
        <taxon>Rhizobiaceae</taxon>
        <taxon>Rhizobium/Agrobacterium group</taxon>
        <taxon>Agrobacterium</taxon>
    </lineage>
</organism>
<proteinExistence type="inferred from homology"/>
<dbReference type="EMBL" id="FCNP01000050">
    <property type="protein sequence ID" value="CVI64075.1"/>
    <property type="molecule type" value="Genomic_DNA"/>
</dbReference>
<reference evidence="3" key="1">
    <citation type="submission" date="2016-01" db="EMBL/GenBank/DDBJ databases">
        <authorList>
            <person name="Regsiter A."/>
            <person name="william w."/>
        </authorList>
    </citation>
    <scope>NUCLEOTIDE SEQUENCE</scope>
    <source>
        <strain evidence="3">NCPPB 1641</strain>
    </source>
</reference>
<dbReference type="FunFam" id="3.40.50.720:FF:000084">
    <property type="entry name" value="Short-chain dehydrogenase reductase"/>
    <property type="match status" value="1"/>
</dbReference>
<dbReference type="Pfam" id="PF13561">
    <property type="entry name" value="adh_short_C2"/>
    <property type="match status" value="1"/>
</dbReference>